<dbReference type="InterPro" id="IPR013783">
    <property type="entry name" value="Ig-like_fold"/>
</dbReference>
<dbReference type="CDD" id="cd02859">
    <property type="entry name" value="E_set_AMPKbeta_like_N"/>
    <property type="match status" value="1"/>
</dbReference>
<dbReference type="Proteomes" id="UP000712281">
    <property type="component" value="Unassembled WGS sequence"/>
</dbReference>
<dbReference type="GO" id="GO:0005983">
    <property type="term" value="P:starch catabolic process"/>
    <property type="evidence" value="ECO:0007669"/>
    <property type="project" value="TreeGrafter"/>
</dbReference>
<feature type="non-terminal residue" evidence="2">
    <location>
        <position position="1"/>
    </location>
</feature>
<name>A0A8S9MUV6_BRACR</name>
<organism evidence="2 3">
    <name type="scientific">Brassica cretica</name>
    <name type="common">Mustard</name>
    <dbReference type="NCBI Taxonomy" id="69181"/>
    <lineage>
        <taxon>Eukaryota</taxon>
        <taxon>Viridiplantae</taxon>
        <taxon>Streptophyta</taxon>
        <taxon>Embryophyta</taxon>
        <taxon>Tracheophyta</taxon>
        <taxon>Spermatophyta</taxon>
        <taxon>Magnoliopsida</taxon>
        <taxon>eudicotyledons</taxon>
        <taxon>Gunneridae</taxon>
        <taxon>Pentapetalae</taxon>
        <taxon>rosids</taxon>
        <taxon>malvids</taxon>
        <taxon>Brassicales</taxon>
        <taxon>Brassicaceae</taxon>
        <taxon>Brassiceae</taxon>
        <taxon>Brassica</taxon>
    </lineage>
</organism>
<dbReference type="InterPro" id="IPR014756">
    <property type="entry name" value="Ig_E-set"/>
</dbReference>
<dbReference type="GO" id="GO:0009507">
    <property type="term" value="C:chloroplast"/>
    <property type="evidence" value="ECO:0007669"/>
    <property type="project" value="TreeGrafter"/>
</dbReference>
<dbReference type="EMBL" id="QGKW02000007">
    <property type="protein sequence ID" value="KAF2620843.1"/>
    <property type="molecule type" value="Genomic_DNA"/>
</dbReference>
<comment type="caution">
    <text evidence="2">The sequence shown here is derived from an EMBL/GenBank/DDBJ whole genome shotgun (WGS) entry which is preliminary data.</text>
</comment>
<dbReference type="SUPFAM" id="SSF81296">
    <property type="entry name" value="E set domains"/>
    <property type="match status" value="1"/>
</dbReference>
<dbReference type="Gene3D" id="2.60.40.10">
    <property type="entry name" value="Immunoglobulins"/>
    <property type="match status" value="1"/>
</dbReference>
<gene>
    <name evidence="2" type="ORF">F2Q68_00041354</name>
</gene>
<dbReference type="AlphaFoldDB" id="A0A8S9MUV6"/>
<evidence type="ECO:0000313" key="2">
    <source>
        <dbReference type="EMBL" id="KAF2620843.1"/>
    </source>
</evidence>
<sequence>SKRTCFPKLDAIRNATIDILTGLKKKTVTLTLRDKGFSTVEISGLDIGWGQVTYAHFSFLCKRKVSTLSSLQRIPLTLDKGTGFWSLKRELPEGQFEYKYIIDGEWIHNEQEPFTGPNKDGHTNNYAKVVYDPTSVDGATRERLTSEDPELLEEERLKLIQFLETSSEAEVWEHPL</sequence>
<dbReference type="PANTHER" id="PTHR46642">
    <property type="entry name" value="DUAL SPECIFICITY PHOSPHATASE, SUBGROUP, CATALYTIC DOMAIN"/>
    <property type="match status" value="1"/>
</dbReference>
<dbReference type="GO" id="GO:0019203">
    <property type="term" value="F:carbohydrate phosphatase activity"/>
    <property type="evidence" value="ECO:0007669"/>
    <property type="project" value="TreeGrafter"/>
</dbReference>
<dbReference type="InterPro" id="IPR052832">
    <property type="entry name" value="Starch-Glucan_Phosphatase"/>
</dbReference>
<dbReference type="InterPro" id="IPR032640">
    <property type="entry name" value="AMPK1_CBM"/>
</dbReference>
<dbReference type="Pfam" id="PF16561">
    <property type="entry name" value="AMPK1_CBM"/>
    <property type="match status" value="1"/>
</dbReference>
<proteinExistence type="predicted"/>
<protein>
    <recommendedName>
        <fullName evidence="1">AMP-activated protein kinase glycogen-binding domain-containing protein</fullName>
    </recommendedName>
</protein>
<evidence type="ECO:0000313" key="3">
    <source>
        <dbReference type="Proteomes" id="UP000712281"/>
    </source>
</evidence>
<dbReference type="PANTHER" id="PTHR46642:SF3">
    <property type="entry name" value="PHOSPHOGLUCAN PHOSPHATASE DSP4, CHLOROPLASTIC"/>
    <property type="match status" value="1"/>
</dbReference>
<dbReference type="GO" id="GO:2001070">
    <property type="term" value="F:starch binding"/>
    <property type="evidence" value="ECO:0007669"/>
    <property type="project" value="TreeGrafter"/>
</dbReference>
<evidence type="ECO:0000259" key="1">
    <source>
        <dbReference type="Pfam" id="PF16561"/>
    </source>
</evidence>
<reference evidence="2" key="1">
    <citation type="submission" date="2019-12" db="EMBL/GenBank/DDBJ databases">
        <title>Genome sequencing and annotation of Brassica cretica.</title>
        <authorList>
            <person name="Studholme D.J."/>
            <person name="Sarris P.F."/>
        </authorList>
    </citation>
    <scope>NUCLEOTIDE SEQUENCE</scope>
    <source>
        <strain evidence="2">PFS-001/15</strain>
        <tissue evidence="2">Leaf</tissue>
    </source>
</reference>
<feature type="domain" description="AMP-activated protein kinase glycogen-binding" evidence="1">
    <location>
        <begin position="73"/>
        <end position="130"/>
    </location>
</feature>
<accession>A0A8S9MUV6</accession>